<dbReference type="Proteomes" id="UP000607653">
    <property type="component" value="Unassembled WGS sequence"/>
</dbReference>
<dbReference type="InterPro" id="IPR001611">
    <property type="entry name" value="Leu-rich_rpt"/>
</dbReference>
<dbReference type="Pfam" id="PF00560">
    <property type="entry name" value="LRR_1"/>
    <property type="match status" value="1"/>
</dbReference>
<protein>
    <submittedName>
        <fullName evidence="3">Uncharacterized protein</fullName>
    </submittedName>
</protein>
<feature type="compositionally biased region" description="Low complexity" evidence="1">
    <location>
        <begin position="29"/>
        <end position="41"/>
    </location>
</feature>
<comment type="caution">
    <text evidence="3">The sequence shown here is derived from an EMBL/GenBank/DDBJ whole genome shotgun (WGS) entry which is preliminary data.</text>
</comment>
<dbReference type="Gene3D" id="3.80.10.10">
    <property type="entry name" value="Ribonuclease Inhibitor"/>
    <property type="match status" value="1"/>
</dbReference>
<proteinExistence type="predicted"/>
<evidence type="ECO:0000256" key="2">
    <source>
        <dbReference type="SAM" id="SignalP"/>
    </source>
</evidence>
<accession>A0A822YSV4</accession>
<dbReference type="InterPro" id="IPR032675">
    <property type="entry name" value="LRR_dom_sf"/>
</dbReference>
<evidence type="ECO:0000313" key="3">
    <source>
        <dbReference type="EMBL" id="DAD35570.1"/>
    </source>
</evidence>
<organism evidence="3 4">
    <name type="scientific">Nelumbo nucifera</name>
    <name type="common">Sacred lotus</name>
    <dbReference type="NCBI Taxonomy" id="4432"/>
    <lineage>
        <taxon>Eukaryota</taxon>
        <taxon>Viridiplantae</taxon>
        <taxon>Streptophyta</taxon>
        <taxon>Embryophyta</taxon>
        <taxon>Tracheophyta</taxon>
        <taxon>Spermatophyta</taxon>
        <taxon>Magnoliopsida</taxon>
        <taxon>Proteales</taxon>
        <taxon>Nelumbonaceae</taxon>
        <taxon>Nelumbo</taxon>
    </lineage>
</organism>
<dbReference type="PANTHER" id="PTHR46662">
    <property type="entry name" value="DI-GLUCOSE BINDING PROTEIN WITH LEUCINE-RICH REPEAT DOMAIN-CONTAINING PROTEIN"/>
    <property type="match status" value="1"/>
</dbReference>
<keyword evidence="2" id="KW-0732">Signal</keyword>
<name>A0A822YSV4_NELNU</name>
<evidence type="ECO:0000256" key="1">
    <source>
        <dbReference type="SAM" id="MobiDB-lite"/>
    </source>
</evidence>
<gene>
    <name evidence="3" type="ORF">HUJ06_006210</name>
</gene>
<sequence length="225" mass="25064">MSQTQRPYLFLPLLLLILFSLPLKPSTSTTTEAQSQASSATKPEASPQINLPSSSLNRTLDQLNFASLPNLTSFDLSDNSLNGTIPSAIANLSKFTYLDLGTNNFVGSIALEIGRLSELLYLNLFNNSLESQILSRVQSHIRSTISKRAVACEPEEAWSAERATSGREQVAHFYFWTANSRITKQFTGWADPFFTGATQDASKTVSGFTRNLRWRHSNYEKQSSW</sequence>
<reference evidence="3 4" key="1">
    <citation type="journal article" date="2020" name="Mol. Biol. Evol.">
        <title>Distinct Expression and Methylation Patterns for Genes with Different Fates following a Single Whole-Genome Duplication in Flowering Plants.</title>
        <authorList>
            <person name="Shi T."/>
            <person name="Rahmani R.S."/>
            <person name="Gugger P.F."/>
            <person name="Wang M."/>
            <person name="Li H."/>
            <person name="Zhang Y."/>
            <person name="Li Z."/>
            <person name="Wang Q."/>
            <person name="Van de Peer Y."/>
            <person name="Marchal K."/>
            <person name="Chen J."/>
        </authorList>
    </citation>
    <scope>NUCLEOTIDE SEQUENCE [LARGE SCALE GENOMIC DNA]</scope>
    <source>
        <tissue evidence="3">Leaf</tissue>
    </source>
</reference>
<feature type="chain" id="PRO_5032621331" evidence="2">
    <location>
        <begin position="29"/>
        <end position="225"/>
    </location>
</feature>
<dbReference type="PANTHER" id="PTHR46662:SF109">
    <property type="entry name" value="OS11G0695800 PROTEIN"/>
    <property type="match status" value="1"/>
</dbReference>
<dbReference type="SUPFAM" id="SSF52058">
    <property type="entry name" value="L domain-like"/>
    <property type="match status" value="1"/>
</dbReference>
<feature type="region of interest" description="Disordered" evidence="1">
    <location>
        <begin position="29"/>
        <end position="53"/>
    </location>
</feature>
<dbReference type="AlphaFoldDB" id="A0A822YSV4"/>
<keyword evidence="4" id="KW-1185">Reference proteome</keyword>
<feature type="signal peptide" evidence="2">
    <location>
        <begin position="1"/>
        <end position="28"/>
    </location>
</feature>
<evidence type="ECO:0000313" key="4">
    <source>
        <dbReference type="Proteomes" id="UP000607653"/>
    </source>
</evidence>
<dbReference type="EMBL" id="DUZY01000004">
    <property type="protein sequence ID" value="DAD35570.1"/>
    <property type="molecule type" value="Genomic_DNA"/>
</dbReference>